<protein>
    <submittedName>
        <fullName evidence="2">DUF2975 domain-containing protein</fullName>
    </submittedName>
</protein>
<reference evidence="2" key="1">
    <citation type="submission" date="2020-12" db="EMBL/GenBank/DDBJ databases">
        <title>Clostridium thailandense sp. nov., a novel acetogenic bacterium isolated from peat land soil in Thailand.</title>
        <authorList>
            <person name="Chaikitkaew S."/>
            <person name="Birkeland N.K."/>
        </authorList>
    </citation>
    <scope>NUCLEOTIDE SEQUENCE</scope>
    <source>
        <strain evidence="2">DSM 17425</strain>
    </source>
</reference>
<keyword evidence="3" id="KW-1185">Reference proteome</keyword>
<accession>A0A934M7L5</accession>
<dbReference type="Proteomes" id="UP000622687">
    <property type="component" value="Unassembled WGS sequence"/>
</dbReference>
<feature type="transmembrane region" description="Helical" evidence="1">
    <location>
        <begin position="46"/>
        <end position="67"/>
    </location>
</feature>
<sequence length="156" mass="17467">MKNEKIKSLLISFLWISLIIMTVAFIGGSFLFIFDAINGKVTLSILFKKIFVAIVLLGYAVLMYILLGIANSFKESAFVRANVKRFNYIGYIFFIEALVQAIYSSIVIPGLGLFEIFGINVTIEVVSLAIISLTFFFIADVFDKAIKIKEVNDLTI</sequence>
<feature type="transmembrane region" description="Helical" evidence="1">
    <location>
        <begin position="117"/>
        <end position="139"/>
    </location>
</feature>
<keyword evidence="1" id="KW-0472">Membrane</keyword>
<feature type="transmembrane region" description="Helical" evidence="1">
    <location>
        <begin position="88"/>
        <end position="111"/>
    </location>
</feature>
<comment type="caution">
    <text evidence="2">The sequence shown here is derived from an EMBL/GenBank/DDBJ whole genome shotgun (WGS) entry which is preliminary data.</text>
</comment>
<organism evidence="2 3">
    <name type="scientific">Clostridium aciditolerans</name>
    <dbReference type="NCBI Taxonomy" id="339861"/>
    <lineage>
        <taxon>Bacteria</taxon>
        <taxon>Bacillati</taxon>
        <taxon>Bacillota</taxon>
        <taxon>Clostridia</taxon>
        <taxon>Eubacteriales</taxon>
        <taxon>Clostridiaceae</taxon>
        <taxon>Clostridium</taxon>
    </lineage>
</organism>
<feature type="transmembrane region" description="Helical" evidence="1">
    <location>
        <begin position="12"/>
        <end position="34"/>
    </location>
</feature>
<dbReference type="EMBL" id="JAEEGB010000062">
    <property type="protein sequence ID" value="MBI6875818.1"/>
    <property type="molecule type" value="Genomic_DNA"/>
</dbReference>
<dbReference type="AlphaFoldDB" id="A0A934M7L5"/>
<keyword evidence="1" id="KW-0812">Transmembrane</keyword>
<dbReference type="RefSeq" id="WP_211145152.1">
    <property type="nucleotide sequence ID" value="NZ_JAEEGB010000062.1"/>
</dbReference>
<evidence type="ECO:0000313" key="3">
    <source>
        <dbReference type="Proteomes" id="UP000622687"/>
    </source>
</evidence>
<gene>
    <name evidence="2" type="ORF">I6U51_24470</name>
</gene>
<keyword evidence="1" id="KW-1133">Transmembrane helix</keyword>
<proteinExistence type="predicted"/>
<evidence type="ECO:0000313" key="2">
    <source>
        <dbReference type="EMBL" id="MBI6875818.1"/>
    </source>
</evidence>
<evidence type="ECO:0000256" key="1">
    <source>
        <dbReference type="SAM" id="Phobius"/>
    </source>
</evidence>
<name>A0A934M7L5_9CLOT</name>